<evidence type="ECO:0000313" key="2">
    <source>
        <dbReference type="EMBL" id="KAK4132539.1"/>
    </source>
</evidence>
<dbReference type="Proteomes" id="UP001304895">
    <property type="component" value="Unassembled WGS sequence"/>
</dbReference>
<dbReference type="Pfam" id="PF11374">
    <property type="entry name" value="DUF3176"/>
    <property type="match status" value="1"/>
</dbReference>
<dbReference type="EMBL" id="MU853417">
    <property type="protein sequence ID" value="KAK4132539.1"/>
    <property type="molecule type" value="Genomic_DNA"/>
</dbReference>
<reference evidence="2" key="1">
    <citation type="journal article" date="2023" name="Mol. Phylogenet. Evol.">
        <title>Genome-scale phylogeny and comparative genomics of the fungal order Sordariales.</title>
        <authorList>
            <person name="Hensen N."/>
            <person name="Bonometti L."/>
            <person name="Westerberg I."/>
            <person name="Brannstrom I.O."/>
            <person name="Guillou S."/>
            <person name="Cros-Aarteil S."/>
            <person name="Calhoun S."/>
            <person name="Haridas S."/>
            <person name="Kuo A."/>
            <person name="Mondo S."/>
            <person name="Pangilinan J."/>
            <person name="Riley R."/>
            <person name="LaButti K."/>
            <person name="Andreopoulos B."/>
            <person name="Lipzen A."/>
            <person name="Chen C."/>
            <person name="Yan M."/>
            <person name="Daum C."/>
            <person name="Ng V."/>
            <person name="Clum A."/>
            <person name="Steindorff A."/>
            <person name="Ohm R.A."/>
            <person name="Martin F."/>
            <person name="Silar P."/>
            <person name="Natvig D.O."/>
            <person name="Lalanne C."/>
            <person name="Gautier V."/>
            <person name="Ament-Velasquez S.L."/>
            <person name="Kruys A."/>
            <person name="Hutchinson M.I."/>
            <person name="Powell A.J."/>
            <person name="Barry K."/>
            <person name="Miller A.N."/>
            <person name="Grigoriev I.V."/>
            <person name="Debuchy R."/>
            <person name="Gladieux P."/>
            <person name="Hiltunen Thoren M."/>
            <person name="Johannesson H."/>
        </authorList>
    </citation>
    <scope>NUCLEOTIDE SEQUENCE</scope>
    <source>
        <strain evidence="2">CBS 123565</strain>
    </source>
</reference>
<sequence>MDWLPEILCCLLGVACFAIIVAVLRTFEGRGLTDWPLTVSLNTLVAFLVAICHVALAVPLTEGLSQLKWNSFARGKKPLADFQTFEDAKRSPVGSAILLCKRKGRWGRLTPPCFLFVDVADGS</sequence>
<dbReference type="AlphaFoldDB" id="A0AAN6UGZ2"/>
<feature type="transmembrane region" description="Helical" evidence="1">
    <location>
        <begin position="39"/>
        <end position="60"/>
    </location>
</feature>
<evidence type="ECO:0000256" key="1">
    <source>
        <dbReference type="SAM" id="Phobius"/>
    </source>
</evidence>
<gene>
    <name evidence="2" type="ORF">BT67DRAFT_385374</name>
</gene>
<name>A0AAN6UGZ2_9PEZI</name>
<dbReference type="PANTHER" id="PTHR35394">
    <property type="entry name" value="DUF3176 DOMAIN-CONTAINING PROTEIN"/>
    <property type="match status" value="1"/>
</dbReference>
<keyword evidence="1" id="KW-0472">Membrane</keyword>
<comment type="caution">
    <text evidence="2">The sequence shown here is derived from an EMBL/GenBank/DDBJ whole genome shotgun (WGS) entry which is preliminary data.</text>
</comment>
<keyword evidence="1" id="KW-1133">Transmembrane helix</keyword>
<evidence type="ECO:0000313" key="3">
    <source>
        <dbReference type="Proteomes" id="UP001304895"/>
    </source>
</evidence>
<protein>
    <submittedName>
        <fullName evidence="2">Uncharacterized protein</fullName>
    </submittedName>
</protein>
<dbReference type="InterPro" id="IPR021514">
    <property type="entry name" value="DUF3176"/>
</dbReference>
<reference evidence="2" key="2">
    <citation type="submission" date="2023-05" db="EMBL/GenBank/DDBJ databases">
        <authorList>
            <consortium name="Lawrence Berkeley National Laboratory"/>
            <person name="Steindorff A."/>
            <person name="Hensen N."/>
            <person name="Bonometti L."/>
            <person name="Westerberg I."/>
            <person name="Brannstrom I.O."/>
            <person name="Guillou S."/>
            <person name="Cros-Aarteil S."/>
            <person name="Calhoun S."/>
            <person name="Haridas S."/>
            <person name="Kuo A."/>
            <person name="Mondo S."/>
            <person name="Pangilinan J."/>
            <person name="Riley R."/>
            <person name="Labutti K."/>
            <person name="Andreopoulos B."/>
            <person name="Lipzen A."/>
            <person name="Chen C."/>
            <person name="Yanf M."/>
            <person name="Daum C."/>
            <person name="Ng V."/>
            <person name="Clum A."/>
            <person name="Ohm R."/>
            <person name="Martin F."/>
            <person name="Silar P."/>
            <person name="Natvig D."/>
            <person name="Lalanne C."/>
            <person name="Gautier V."/>
            <person name="Ament-Velasquez S.L."/>
            <person name="Kruys A."/>
            <person name="Hutchinson M.I."/>
            <person name="Powell A.J."/>
            <person name="Barry K."/>
            <person name="Miller A.N."/>
            <person name="Grigoriev I.V."/>
            <person name="Debuchy R."/>
            <person name="Gladieux P."/>
            <person name="Thoren M.H."/>
            <person name="Johannesson H."/>
        </authorList>
    </citation>
    <scope>NUCLEOTIDE SEQUENCE</scope>
    <source>
        <strain evidence="2">CBS 123565</strain>
    </source>
</reference>
<keyword evidence="1" id="KW-0812">Transmembrane</keyword>
<dbReference type="PANTHER" id="PTHR35394:SF5">
    <property type="entry name" value="DUF3176 DOMAIN-CONTAINING PROTEIN"/>
    <property type="match status" value="1"/>
</dbReference>
<accession>A0AAN6UGZ2</accession>
<keyword evidence="3" id="KW-1185">Reference proteome</keyword>
<organism evidence="2 3">
    <name type="scientific">Trichocladium antarcticum</name>
    <dbReference type="NCBI Taxonomy" id="1450529"/>
    <lineage>
        <taxon>Eukaryota</taxon>
        <taxon>Fungi</taxon>
        <taxon>Dikarya</taxon>
        <taxon>Ascomycota</taxon>
        <taxon>Pezizomycotina</taxon>
        <taxon>Sordariomycetes</taxon>
        <taxon>Sordariomycetidae</taxon>
        <taxon>Sordariales</taxon>
        <taxon>Chaetomiaceae</taxon>
        <taxon>Trichocladium</taxon>
    </lineage>
</organism>
<feature type="transmembrane region" description="Helical" evidence="1">
    <location>
        <begin position="7"/>
        <end position="27"/>
    </location>
</feature>
<proteinExistence type="predicted"/>